<dbReference type="InterPro" id="IPR003615">
    <property type="entry name" value="HNH_nuc"/>
</dbReference>
<dbReference type="CDD" id="cd00085">
    <property type="entry name" value="HNHc"/>
    <property type="match status" value="1"/>
</dbReference>
<feature type="compositionally biased region" description="Basic residues" evidence="1">
    <location>
        <begin position="10"/>
        <end position="29"/>
    </location>
</feature>
<gene>
    <name evidence="3" type="ORF">Aiant_23190</name>
</gene>
<dbReference type="Gene3D" id="1.10.30.50">
    <property type="match status" value="1"/>
</dbReference>
<dbReference type="Proteomes" id="UP000676967">
    <property type="component" value="Chromosome"/>
</dbReference>
<evidence type="ECO:0000256" key="1">
    <source>
        <dbReference type="SAM" id="MobiDB-lite"/>
    </source>
</evidence>
<feature type="region of interest" description="Disordered" evidence="1">
    <location>
        <begin position="1"/>
        <end position="44"/>
    </location>
</feature>
<name>A0ABM7LQZ0_9ACTN</name>
<evidence type="ECO:0000313" key="3">
    <source>
        <dbReference type="EMBL" id="BCJ41662.1"/>
    </source>
</evidence>
<organism evidence="3 4">
    <name type="scientific">Actinoplanes ianthinogenes</name>
    <dbReference type="NCBI Taxonomy" id="122358"/>
    <lineage>
        <taxon>Bacteria</taxon>
        <taxon>Bacillati</taxon>
        <taxon>Actinomycetota</taxon>
        <taxon>Actinomycetes</taxon>
        <taxon>Micromonosporales</taxon>
        <taxon>Micromonosporaceae</taxon>
        <taxon>Actinoplanes</taxon>
    </lineage>
</organism>
<feature type="domain" description="HNH nuclease" evidence="2">
    <location>
        <begin position="126"/>
        <end position="186"/>
    </location>
</feature>
<evidence type="ECO:0000259" key="2">
    <source>
        <dbReference type="SMART" id="SM00507"/>
    </source>
</evidence>
<dbReference type="Pfam" id="PF01844">
    <property type="entry name" value="HNH"/>
    <property type="match status" value="1"/>
</dbReference>
<keyword evidence="4" id="KW-1185">Reference proteome</keyword>
<dbReference type="InterPro" id="IPR002711">
    <property type="entry name" value="HNH"/>
</dbReference>
<accession>A0ABM7LQZ0</accession>
<dbReference type="SMART" id="SM00507">
    <property type="entry name" value="HNHc"/>
    <property type="match status" value="1"/>
</dbReference>
<proteinExistence type="predicted"/>
<dbReference type="PANTHER" id="PTHR33877:SF2">
    <property type="entry name" value="OS07G0170200 PROTEIN"/>
    <property type="match status" value="1"/>
</dbReference>
<reference evidence="3 4" key="1">
    <citation type="submission" date="2020-08" db="EMBL/GenBank/DDBJ databases">
        <title>Whole genome shotgun sequence of Actinoplanes ianthinogenes NBRC 13996.</title>
        <authorList>
            <person name="Komaki H."/>
            <person name="Tamura T."/>
        </authorList>
    </citation>
    <scope>NUCLEOTIDE SEQUENCE [LARGE SCALE GENOMIC DNA]</scope>
    <source>
        <strain evidence="3 4">NBRC 13996</strain>
    </source>
</reference>
<dbReference type="EMBL" id="AP023356">
    <property type="protein sequence ID" value="BCJ41662.1"/>
    <property type="molecule type" value="Genomic_DNA"/>
</dbReference>
<evidence type="ECO:0000313" key="4">
    <source>
        <dbReference type="Proteomes" id="UP000676967"/>
    </source>
</evidence>
<sequence>MSPFAPARTWQRRHPGACHREHERRRRQAGRREGRHTAPPLKGPWSGERDCQFCGTGFLAKAPTSSTCYADECQRRHNRERMRGFLRRYESCHGHPYRWKRDPAKRRAYAEARRALQRGASEAEPVVRAVVFERDAWTCGLCDEPINPDLRFPDRWSASIDHVVPLARGGSHTLDNLQAAHLTCNTSKGARAVA</sequence>
<protein>
    <recommendedName>
        <fullName evidence="2">HNH nuclease domain-containing protein</fullName>
    </recommendedName>
</protein>
<dbReference type="InterPro" id="IPR052892">
    <property type="entry name" value="NA-targeting_endonuclease"/>
</dbReference>
<dbReference type="PANTHER" id="PTHR33877">
    <property type="entry name" value="SLL1193 PROTEIN"/>
    <property type="match status" value="1"/>
</dbReference>